<dbReference type="EMBL" id="CADCTY010000739">
    <property type="protein sequence ID" value="CAA9336253.1"/>
    <property type="molecule type" value="Genomic_DNA"/>
</dbReference>
<reference evidence="1" key="1">
    <citation type="submission" date="2020-02" db="EMBL/GenBank/DDBJ databases">
        <authorList>
            <person name="Meier V. D."/>
        </authorList>
    </citation>
    <scope>NUCLEOTIDE SEQUENCE</scope>
    <source>
        <strain evidence="1">AVDCRST_MAG94</strain>
    </source>
</reference>
<protein>
    <submittedName>
        <fullName evidence="1">Uncharacterized protein</fullName>
    </submittedName>
</protein>
<sequence>CKWMVLLHFSGSALETWDSSHRVIHTVLLSSPLQLKV</sequence>
<feature type="non-terminal residue" evidence="1">
    <location>
        <position position="1"/>
    </location>
</feature>
<proteinExistence type="predicted"/>
<organism evidence="1">
    <name type="scientific">uncultured Leptolyngbya sp</name>
    <dbReference type="NCBI Taxonomy" id="332963"/>
    <lineage>
        <taxon>Bacteria</taxon>
        <taxon>Bacillati</taxon>
        <taxon>Cyanobacteriota</taxon>
        <taxon>Cyanophyceae</taxon>
        <taxon>Leptolyngbyales</taxon>
        <taxon>Leptolyngbyaceae</taxon>
        <taxon>Leptolyngbya group</taxon>
        <taxon>Leptolyngbya</taxon>
        <taxon>environmental samples</taxon>
    </lineage>
</organism>
<dbReference type="AlphaFoldDB" id="A0A6J4LKU6"/>
<evidence type="ECO:0000313" key="1">
    <source>
        <dbReference type="EMBL" id="CAA9336253.1"/>
    </source>
</evidence>
<accession>A0A6J4LKU6</accession>
<feature type="non-terminal residue" evidence="1">
    <location>
        <position position="37"/>
    </location>
</feature>
<name>A0A6J4LKU6_9CYAN</name>
<gene>
    <name evidence="1" type="ORF">AVDCRST_MAG94-2125</name>
</gene>